<dbReference type="PANTHER" id="PTHR43272">
    <property type="entry name" value="LONG-CHAIN-FATTY-ACID--COA LIGASE"/>
    <property type="match status" value="1"/>
</dbReference>
<name>A0A6I3IWY8_9MICO</name>
<evidence type="ECO:0000313" key="4">
    <source>
        <dbReference type="EMBL" id="MTB72871.1"/>
    </source>
</evidence>
<keyword evidence="5" id="KW-1185">Reference proteome</keyword>
<keyword evidence="1" id="KW-0547">Nucleotide-binding</keyword>
<dbReference type="GO" id="GO:0005524">
    <property type="term" value="F:ATP binding"/>
    <property type="evidence" value="ECO:0007669"/>
    <property type="project" value="UniProtKB-KW"/>
</dbReference>
<dbReference type="Proteomes" id="UP000431092">
    <property type="component" value="Unassembled WGS sequence"/>
</dbReference>
<sequence>MDATSTPIIVPAPTEGNLAGLVTRNAARHPDRVVFGRRVGEAWQDVTSAQWRDEVWALAKGFVAAGIEPGERVGILSSTRYEWTLTDFALWTAGAVSVPIYETSSAEQIAWILEDSGAAAVVVEKPQHAASVADVRDRLPDLREVWVIDDGGLGRLVESGSTVADEVVDERARLAGPSDLATIIYTSGTTGRPKGAELTHSNFMTLSDNTRHHLPEVVTDDASTIMFLPLAHVFGRLIEVLVVDYGLRMGHTPSIKNLMADLQSFQPTFLLVVPRVLEKVYVGAEAKAEVAGTHKVFHAAARAAIAHSRAMDQGRVPVTLRLQHAVYDRLVYRKLRDAMGGRVRYAVSGGAPLGPRLAHFFRGIGVTVLEGYGLTETTAPMSVNDVPGLKIGTVGRPMPGVECRVADDGELLTRGVNVFRGYRGNPEATAAAFTDGWFRTGDLGSIDDSGHVRITGRKKEIIVTAGGKNVVPGVLEDRLRSNPVVSQCIVVGEKRPFVGALVTLDEEMWPGWAARHGLGEVDFADAPSHPRVRREVHEAVAHANEAVSRAESIREFAILDQDFTEANGYLTPSLKVKRHLVVRDFAPVIDAMYGGPVSDD</sequence>
<dbReference type="RefSeq" id="WP_311966676.1">
    <property type="nucleotide sequence ID" value="NZ_WLVL01000040.1"/>
</dbReference>
<dbReference type="InterPro" id="IPR020845">
    <property type="entry name" value="AMP-binding_CS"/>
</dbReference>
<dbReference type="Pfam" id="PF00501">
    <property type="entry name" value="AMP-binding"/>
    <property type="match status" value="1"/>
</dbReference>
<dbReference type="InterPro" id="IPR000873">
    <property type="entry name" value="AMP-dep_synth/lig_dom"/>
</dbReference>
<dbReference type="Pfam" id="PF23562">
    <property type="entry name" value="AMP-binding_C_3"/>
    <property type="match status" value="1"/>
</dbReference>
<comment type="caution">
    <text evidence="4">The sequence shown here is derived from an EMBL/GenBank/DDBJ whole genome shotgun (WGS) entry which is preliminary data.</text>
</comment>
<evidence type="ECO:0000256" key="1">
    <source>
        <dbReference type="ARBA" id="ARBA00022741"/>
    </source>
</evidence>
<protein>
    <submittedName>
        <fullName evidence="4">AMP-binding protein</fullName>
    </submittedName>
</protein>
<feature type="domain" description="AMP-dependent synthetase/ligase" evidence="3">
    <location>
        <begin position="23"/>
        <end position="422"/>
    </location>
</feature>
<dbReference type="EMBL" id="WLVL01000040">
    <property type="protein sequence ID" value="MTB72871.1"/>
    <property type="molecule type" value="Genomic_DNA"/>
</dbReference>
<dbReference type="PANTHER" id="PTHR43272:SF33">
    <property type="entry name" value="AMP-BINDING DOMAIN-CONTAINING PROTEIN-RELATED"/>
    <property type="match status" value="1"/>
</dbReference>
<proteinExistence type="predicted"/>
<evidence type="ECO:0000313" key="5">
    <source>
        <dbReference type="Proteomes" id="UP000431092"/>
    </source>
</evidence>
<dbReference type="InterPro" id="IPR042099">
    <property type="entry name" value="ANL_N_sf"/>
</dbReference>
<dbReference type="GO" id="GO:0016020">
    <property type="term" value="C:membrane"/>
    <property type="evidence" value="ECO:0007669"/>
    <property type="project" value="TreeGrafter"/>
</dbReference>
<organism evidence="4 5">
    <name type="scientific">Arsenicicoccus cauae</name>
    <dbReference type="NCBI Taxonomy" id="2663847"/>
    <lineage>
        <taxon>Bacteria</taxon>
        <taxon>Bacillati</taxon>
        <taxon>Actinomycetota</taxon>
        <taxon>Actinomycetes</taxon>
        <taxon>Micrococcales</taxon>
        <taxon>Intrasporangiaceae</taxon>
        <taxon>Arsenicicoccus</taxon>
    </lineage>
</organism>
<dbReference type="PROSITE" id="PS00455">
    <property type="entry name" value="AMP_BINDING"/>
    <property type="match status" value="1"/>
</dbReference>
<reference evidence="4 5" key="1">
    <citation type="submission" date="2019-11" db="EMBL/GenBank/DDBJ databases">
        <title>Whole genome sequencing identifies a novel species of the genus Arsenicicoccus isolated from human blood.</title>
        <authorList>
            <person name="Jeong J.H."/>
            <person name="Kweon O.J."/>
            <person name="Kim H.R."/>
            <person name="Kim T.-H."/>
            <person name="Ha S.-M."/>
            <person name="Lee M.-K."/>
        </authorList>
    </citation>
    <scope>NUCLEOTIDE SEQUENCE [LARGE SCALE GENOMIC DNA]</scope>
    <source>
        <strain evidence="4 5">MKL-02</strain>
    </source>
</reference>
<dbReference type="CDD" id="cd05907">
    <property type="entry name" value="VL_LC_FACS_like"/>
    <property type="match status" value="1"/>
</dbReference>
<dbReference type="SUPFAM" id="SSF56801">
    <property type="entry name" value="Acetyl-CoA synthetase-like"/>
    <property type="match status" value="1"/>
</dbReference>
<dbReference type="AlphaFoldDB" id="A0A6I3IWY8"/>
<gene>
    <name evidence="4" type="ORF">GGG17_13030</name>
</gene>
<evidence type="ECO:0000259" key="3">
    <source>
        <dbReference type="Pfam" id="PF00501"/>
    </source>
</evidence>
<dbReference type="Gene3D" id="3.40.50.12780">
    <property type="entry name" value="N-terminal domain of ligase-like"/>
    <property type="match status" value="1"/>
</dbReference>
<keyword evidence="2" id="KW-0067">ATP-binding</keyword>
<evidence type="ECO:0000256" key="2">
    <source>
        <dbReference type="ARBA" id="ARBA00022840"/>
    </source>
</evidence>
<accession>A0A6I3IWY8</accession>
<dbReference type="GO" id="GO:0004467">
    <property type="term" value="F:long-chain fatty acid-CoA ligase activity"/>
    <property type="evidence" value="ECO:0007669"/>
    <property type="project" value="TreeGrafter"/>
</dbReference>